<accession>A0A023EFQ5</accession>
<proteinExistence type="evidence at transcript level"/>
<dbReference type="GO" id="GO:0007608">
    <property type="term" value="P:sensory perception of smell"/>
    <property type="evidence" value="ECO:0007669"/>
    <property type="project" value="TreeGrafter"/>
</dbReference>
<dbReference type="EMBL" id="GAPW01005922">
    <property type="protein sequence ID" value="JAC07676.1"/>
    <property type="molecule type" value="mRNA"/>
</dbReference>
<dbReference type="SUPFAM" id="SSF47565">
    <property type="entry name" value="Insect pheromone/odorant-binding proteins"/>
    <property type="match status" value="1"/>
</dbReference>
<evidence type="ECO:0000256" key="3">
    <source>
        <dbReference type="ARBA" id="ARBA00022525"/>
    </source>
</evidence>
<reference evidence="6" key="1">
    <citation type="journal article" date="2014" name="PLoS Negl. Trop. Dis.">
        <title>Identification and characterization of seminal fluid proteins in the Asian tiger mosquito, Aedes albopictus.</title>
        <authorList>
            <person name="Boes K.E."/>
            <person name="Ribeiro J.M."/>
            <person name="Wong A."/>
            <person name="Harrington L.C."/>
            <person name="Wolfner M.F."/>
            <person name="Sirot L.K."/>
        </authorList>
    </citation>
    <scope>NUCLEOTIDE SEQUENCE</scope>
    <source>
        <tissue evidence="6">Reproductive organs</tissue>
    </source>
</reference>
<evidence type="ECO:0000256" key="2">
    <source>
        <dbReference type="ARBA" id="ARBA00008098"/>
    </source>
</evidence>
<sequence length="132" mass="14948">MLKFAVAFLSVTIAVLQIKAFTLQQRHQGDIYAIECVAETGVNPASVAQLRVGDFSANDKRSKCFIRCFFEKEGFMDSKGNLHMEKIADALSGDFDREKVEMVLSNCSTKEKNACDTAFHMYECFYNHRESL</sequence>
<dbReference type="Gene3D" id="1.10.238.20">
    <property type="entry name" value="Pheromone/general odorant binding protein domain"/>
    <property type="match status" value="1"/>
</dbReference>
<dbReference type="PANTHER" id="PTHR11857">
    <property type="entry name" value="ODORANT BINDING PROTEIN-RELATED"/>
    <property type="match status" value="1"/>
</dbReference>
<dbReference type="CDD" id="cd23992">
    <property type="entry name" value="PBP_GOBP"/>
    <property type="match status" value="1"/>
</dbReference>
<dbReference type="InterPro" id="IPR006170">
    <property type="entry name" value="PBP/GOBP"/>
</dbReference>
<evidence type="ECO:0000256" key="5">
    <source>
        <dbReference type="SAM" id="SignalP"/>
    </source>
</evidence>
<dbReference type="Pfam" id="PF01395">
    <property type="entry name" value="PBP_GOBP"/>
    <property type="match status" value="1"/>
</dbReference>
<evidence type="ECO:0000313" key="6">
    <source>
        <dbReference type="EMBL" id="JAC07676.1"/>
    </source>
</evidence>
<evidence type="ECO:0000256" key="4">
    <source>
        <dbReference type="ARBA" id="ARBA00022729"/>
    </source>
</evidence>
<feature type="signal peptide" evidence="5">
    <location>
        <begin position="1"/>
        <end position="20"/>
    </location>
</feature>
<protein>
    <submittedName>
        <fullName evidence="6">Putative odorant-binding protein 56e</fullName>
    </submittedName>
</protein>
<dbReference type="SMART" id="SM00708">
    <property type="entry name" value="PhBP"/>
    <property type="match status" value="1"/>
</dbReference>
<dbReference type="VEuPathDB" id="VectorBase:AALF024996"/>
<comment type="similarity">
    <text evidence="2">Belongs to the PBP/GOBP family.</text>
</comment>
<organism evidence="6">
    <name type="scientific">Aedes albopictus</name>
    <name type="common">Asian tiger mosquito</name>
    <name type="synonym">Stegomyia albopicta</name>
    <dbReference type="NCBI Taxonomy" id="7160"/>
    <lineage>
        <taxon>Eukaryota</taxon>
        <taxon>Metazoa</taxon>
        <taxon>Ecdysozoa</taxon>
        <taxon>Arthropoda</taxon>
        <taxon>Hexapoda</taxon>
        <taxon>Insecta</taxon>
        <taxon>Pterygota</taxon>
        <taxon>Neoptera</taxon>
        <taxon>Endopterygota</taxon>
        <taxon>Diptera</taxon>
        <taxon>Nematocera</taxon>
        <taxon>Culicoidea</taxon>
        <taxon>Culicidae</taxon>
        <taxon>Culicinae</taxon>
        <taxon>Aedini</taxon>
        <taxon>Aedes</taxon>
        <taxon>Stegomyia</taxon>
    </lineage>
</organism>
<dbReference type="GO" id="GO:0005615">
    <property type="term" value="C:extracellular space"/>
    <property type="evidence" value="ECO:0007669"/>
    <property type="project" value="TreeGrafter"/>
</dbReference>
<feature type="chain" id="PRO_5001519559" evidence="5">
    <location>
        <begin position="21"/>
        <end position="132"/>
    </location>
</feature>
<evidence type="ECO:0000256" key="1">
    <source>
        <dbReference type="ARBA" id="ARBA00004613"/>
    </source>
</evidence>
<dbReference type="InterPro" id="IPR036728">
    <property type="entry name" value="PBP_GOBP_sf"/>
</dbReference>
<keyword evidence="3" id="KW-0964">Secreted</keyword>
<keyword evidence="4 5" id="KW-0732">Signal</keyword>
<dbReference type="VEuPathDB" id="VectorBase:AALC636_026221"/>
<name>A0A023EFQ5_AEDAL</name>
<dbReference type="VEuPathDB" id="VectorBase:AALFPA_065383"/>
<dbReference type="FunFam" id="1.10.238.20:FF:000001">
    <property type="entry name" value="General odorant-binding protein lush"/>
    <property type="match status" value="1"/>
</dbReference>
<dbReference type="AlphaFoldDB" id="A0A023EFQ5"/>
<dbReference type="PANTHER" id="PTHR11857:SF43">
    <property type="entry name" value="GEO07291P1-RELATED"/>
    <property type="match status" value="1"/>
</dbReference>
<comment type="subcellular location">
    <subcellularLocation>
        <location evidence="1">Secreted</location>
    </subcellularLocation>
</comment>
<dbReference type="GO" id="GO:0005549">
    <property type="term" value="F:odorant binding"/>
    <property type="evidence" value="ECO:0007669"/>
    <property type="project" value="InterPro"/>
</dbReference>